<keyword evidence="2 5" id="KW-0812">Transmembrane</keyword>
<evidence type="ECO:0000256" key="4">
    <source>
        <dbReference type="ARBA" id="ARBA00023136"/>
    </source>
</evidence>
<evidence type="ECO:0000313" key="7">
    <source>
        <dbReference type="Proteomes" id="UP001055200"/>
    </source>
</evidence>
<dbReference type="RefSeq" id="WP_260063102.1">
    <property type="nucleotide sequence ID" value="NZ_CP092365.1"/>
</dbReference>
<keyword evidence="3 5" id="KW-1133">Transmembrane helix</keyword>
<keyword evidence="7" id="KW-1185">Reference proteome</keyword>
<dbReference type="PANTHER" id="PTHR30266">
    <property type="entry name" value="MECHANOSENSITIVE CHANNEL MSCL"/>
    <property type="match status" value="1"/>
</dbReference>
<keyword evidence="4 5" id="KW-0472">Membrane</keyword>
<sequence length="144" mass="15614">MIKGFKNFLMRDDVITVAIGLVVALAFSKLVEAFTDSVINPLVAAAQPDSAFGLGVQLGEEGNETTFMDFGALISGIVYFIVFMVVVYFVIVVPYRSIQARRGITVFGEEEPEAPTKSCPECLSEDLPEAARKCKHCGSLQTTV</sequence>
<evidence type="ECO:0000313" key="6">
    <source>
        <dbReference type="EMBL" id="ULN53463.2"/>
    </source>
</evidence>
<name>A0ABY3U0G6_9MYCO</name>
<dbReference type="Proteomes" id="UP001055200">
    <property type="component" value="Chromosome"/>
</dbReference>
<evidence type="ECO:0000256" key="2">
    <source>
        <dbReference type="ARBA" id="ARBA00022692"/>
    </source>
</evidence>
<dbReference type="InterPro" id="IPR036019">
    <property type="entry name" value="MscL_channel"/>
</dbReference>
<evidence type="ECO:0000256" key="3">
    <source>
        <dbReference type="ARBA" id="ARBA00022989"/>
    </source>
</evidence>
<accession>A0ABY3U0G6</accession>
<dbReference type="Gene3D" id="1.10.1200.120">
    <property type="entry name" value="Large-conductance mechanosensitive channel, MscL, domain 1"/>
    <property type="match status" value="1"/>
</dbReference>
<dbReference type="EMBL" id="CP092365">
    <property type="protein sequence ID" value="ULN53463.2"/>
    <property type="molecule type" value="Genomic_DNA"/>
</dbReference>
<dbReference type="PANTHER" id="PTHR30266:SF2">
    <property type="entry name" value="LARGE-CONDUCTANCE MECHANOSENSITIVE CHANNEL"/>
    <property type="match status" value="1"/>
</dbReference>
<dbReference type="Pfam" id="PF01741">
    <property type="entry name" value="MscL"/>
    <property type="match status" value="1"/>
</dbReference>
<dbReference type="InterPro" id="IPR037673">
    <property type="entry name" value="MSC/AndL"/>
</dbReference>
<evidence type="ECO:0000256" key="5">
    <source>
        <dbReference type="SAM" id="Phobius"/>
    </source>
</evidence>
<feature type="transmembrane region" description="Helical" evidence="5">
    <location>
        <begin position="70"/>
        <end position="93"/>
    </location>
</feature>
<comment type="subcellular location">
    <subcellularLocation>
        <location evidence="1">Membrane</location>
        <topology evidence="1">Multi-pass membrane protein</topology>
    </subcellularLocation>
</comment>
<organism evidence="6 7">
    <name type="scientific">Mycolicibacillus parakoreensis</name>
    <dbReference type="NCBI Taxonomy" id="1069221"/>
    <lineage>
        <taxon>Bacteria</taxon>
        <taxon>Bacillati</taxon>
        <taxon>Actinomycetota</taxon>
        <taxon>Actinomycetes</taxon>
        <taxon>Mycobacteriales</taxon>
        <taxon>Mycobacteriaceae</taxon>
        <taxon>Mycolicibacillus</taxon>
    </lineage>
</organism>
<reference evidence="6" key="1">
    <citation type="submission" date="2022-08" db="EMBL/GenBank/DDBJ databases">
        <title>Complete genome sequence of 14 non-tuberculosis mycobacteria type-strains.</title>
        <authorList>
            <person name="Igarashi Y."/>
            <person name="Osugi A."/>
            <person name="Mitarai S."/>
        </authorList>
    </citation>
    <scope>NUCLEOTIDE SEQUENCE</scope>
    <source>
        <strain evidence="6">DSM 45575</strain>
    </source>
</reference>
<protein>
    <submittedName>
        <fullName evidence="6">MscL family protein</fullName>
    </submittedName>
</protein>
<proteinExistence type="predicted"/>
<evidence type="ECO:0000256" key="1">
    <source>
        <dbReference type="ARBA" id="ARBA00004141"/>
    </source>
</evidence>
<gene>
    <name evidence="6" type="ORF">MIU77_03725</name>
</gene>
<dbReference type="SUPFAM" id="SSF81330">
    <property type="entry name" value="Gated mechanosensitive channel"/>
    <property type="match status" value="1"/>
</dbReference>